<evidence type="ECO:0000256" key="4">
    <source>
        <dbReference type="ARBA" id="ARBA00022722"/>
    </source>
</evidence>
<dbReference type="InterPro" id="IPR003029">
    <property type="entry name" value="S1_domain"/>
</dbReference>
<dbReference type="SUPFAM" id="SSF50249">
    <property type="entry name" value="Nucleic acid-binding proteins"/>
    <property type="match status" value="3"/>
</dbReference>
<dbReference type="InterPro" id="IPR004476">
    <property type="entry name" value="RNase_II/RNase_R"/>
</dbReference>
<dbReference type="InterPro" id="IPR012340">
    <property type="entry name" value="NA-bd_OB-fold"/>
</dbReference>
<dbReference type="NCBIfam" id="TIGR00358">
    <property type="entry name" value="3_prime_RNase"/>
    <property type="match status" value="1"/>
</dbReference>
<dbReference type="AlphaFoldDB" id="A0A078KJM0"/>
<dbReference type="PROSITE" id="PS50126">
    <property type="entry name" value="S1"/>
    <property type="match status" value="1"/>
</dbReference>
<evidence type="ECO:0000256" key="7">
    <source>
        <dbReference type="ARBA" id="ARBA00022884"/>
    </source>
</evidence>
<dbReference type="InterPro" id="IPR001900">
    <property type="entry name" value="RNase_II/R"/>
</dbReference>
<gene>
    <name evidence="8" type="primary">rnr</name>
    <name evidence="10" type="ORF">CCDG5_0702</name>
</gene>
<keyword evidence="4 8" id="KW-0540">Nuclease</keyword>
<dbReference type="SMART" id="SM00316">
    <property type="entry name" value="S1"/>
    <property type="match status" value="2"/>
</dbReference>
<dbReference type="InterPro" id="IPR050180">
    <property type="entry name" value="RNR_Ribonuclease"/>
</dbReference>
<evidence type="ECO:0000259" key="9">
    <source>
        <dbReference type="PROSITE" id="PS50126"/>
    </source>
</evidence>
<dbReference type="SMART" id="SM00955">
    <property type="entry name" value="RNB"/>
    <property type="match status" value="1"/>
</dbReference>
<dbReference type="KEGG" id="ccel:CCDG5_0702"/>
<comment type="similarity">
    <text evidence="8">Belongs to the RNR ribonuclease family. RNase R subfamily.</text>
</comment>
<proteinExistence type="inferred from homology"/>
<protein>
    <recommendedName>
        <fullName evidence="8">Ribonuclease R</fullName>
        <shortName evidence="8">RNase R</shortName>
        <ecNumber evidence="8">3.1.13.1</ecNumber>
    </recommendedName>
</protein>
<comment type="subcellular location">
    <subcellularLocation>
        <location evidence="2 8">Cytoplasm</location>
    </subcellularLocation>
</comment>
<dbReference type="Pfam" id="PF00575">
    <property type="entry name" value="S1"/>
    <property type="match status" value="1"/>
</dbReference>
<dbReference type="EC" id="3.1.13.1" evidence="8"/>
<dbReference type="Proteomes" id="UP000032431">
    <property type="component" value="Chromosome I"/>
</dbReference>
<dbReference type="InterPro" id="IPR011805">
    <property type="entry name" value="RNase_R"/>
</dbReference>
<dbReference type="EMBL" id="LM995447">
    <property type="protein sequence ID" value="CDZ23831.1"/>
    <property type="molecule type" value="Genomic_DNA"/>
</dbReference>
<keyword evidence="11" id="KW-1185">Reference proteome</keyword>
<evidence type="ECO:0000313" key="10">
    <source>
        <dbReference type="EMBL" id="CDZ23831.1"/>
    </source>
</evidence>
<evidence type="ECO:0000256" key="1">
    <source>
        <dbReference type="ARBA" id="ARBA00001849"/>
    </source>
</evidence>
<dbReference type="NCBIfam" id="TIGR02063">
    <property type="entry name" value="RNase_R"/>
    <property type="match status" value="1"/>
</dbReference>
<evidence type="ECO:0000313" key="11">
    <source>
        <dbReference type="Proteomes" id="UP000032431"/>
    </source>
</evidence>
<comment type="catalytic activity">
    <reaction evidence="1 8">
        <text>Exonucleolytic cleavage in the 3'- to 5'-direction to yield nucleoside 5'-phosphates.</text>
        <dbReference type="EC" id="3.1.13.1"/>
    </reaction>
</comment>
<dbReference type="HAMAP" id="MF_01895">
    <property type="entry name" value="RNase_R"/>
    <property type="match status" value="1"/>
</dbReference>
<dbReference type="CDD" id="cd04471">
    <property type="entry name" value="S1_RNase_R"/>
    <property type="match status" value="1"/>
</dbReference>
<dbReference type="Pfam" id="PF08206">
    <property type="entry name" value="OB_RNB"/>
    <property type="match status" value="1"/>
</dbReference>
<comment type="function">
    <text evidence="8">3'-5' exoribonuclease that releases 5'-nucleoside monophosphates and is involved in maturation of structured RNAs.</text>
</comment>
<evidence type="ECO:0000256" key="2">
    <source>
        <dbReference type="ARBA" id="ARBA00004496"/>
    </source>
</evidence>
<dbReference type="Pfam" id="PF00773">
    <property type="entry name" value="RNB"/>
    <property type="match status" value="1"/>
</dbReference>
<dbReference type="PANTHER" id="PTHR23355:SF9">
    <property type="entry name" value="DIS3-LIKE EXONUCLEASE 2"/>
    <property type="match status" value="1"/>
</dbReference>
<dbReference type="InterPro" id="IPR013223">
    <property type="entry name" value="RNase_B_OB_dom"/>
</dbReference>
<keyword evidence="5 8" id="KW-0378">Hydrolase</keyword>
<dbReference type="Gene3D" id="2.40.50.140">
    <property type="entry name" value="Nucleic acid-binding proteins"/>
    <property type="match status" value="2"/>
</dbReference>
<dbReference type="PANTHER" id="PTHR23355">
    <property type="entry name" value="RIBONUCLEASE"/>
    <property type="match status" value="1"/>
</dbReference>
<dbReference type="GO" id="GO:0008859">
    <property type="term" value="F:exoribonuclease II activity"/>
    <property type="evidence" value="ECO:0007669"/>
    <property type="project" value="UniProtKB-UniRule"/>
</dbReference>
<dbReference type="PATRIC" id="fig|29343.3.peg.736"/>
<dbReference type="GO" id="GO:0003723">
    <property type="term" value="F:RNA binding"/>
    <property type="evidence" value="ECO:0007669"/>
    <property type="project" value="UniProtKB-UniRule"/>
</dbReference>
<dbReference type="GO" id="GO:0006402">
    <property type="term" value="P:mRNA catabolic process"/>
    <property type="evidence" value="ECO:0007669"/>
    <property type="project" value="TreeGrafter"/>
</dbReference>
<organism evidence="10 11">
    <name type="scientific">[Clostridium] cellulosi</name>
    <dbReference type="NCBI Taxonomy" id="29343"/>
    <lineage>
        <taxon>Bacteria</taxon>
        <taxon>Bacillati</taxon>
        <taxon>Bacillota</taxon>
        <taxon>Clostridia</taxon>
        <taxon>Eubacteriales</taxon>
        <taxon>Oscillospiraceae</taxon>
        <taxon>Oscillospiraceae incertae sedis</taxon>
    </lineage>
</organism>
<evidence type="ECO:0000256" key="8">
    <source>
        <dbReference type="HAMAP-Rule" id="MF_01895"/>
    </source>
</evidence>
<dbReference type="STRING" id="29343.CCDG5_0702"/>
<evidence type="ECO:0000256" key="6">
    <source>
        <dbReference type="ARBA" id="ARBA00022839"/>
    </source>
</evidence>
<dbReference type="HOGENOM" id="CLU_002333_4_1_9"/>
<keyword evidence="7 8" id="KW-0694">RNA-binding</keyword>
<sequence length="700" mass="78404">MSTKNLASKVNKILKAKGYRPATVHEIAVKLNIPVKSRAQFFKVLNKMWVDGQIEFTPNGKIISNEKGQNELATILSVGKNGAYARLSEDNTDVFIFPEDLNGAMPSDTVKVKIIKRKGARRQAVVMTIVERGFCEFTGIFHRIGKHAYVVPDAKYKGKIKVNPKETRFINDGEMVFAKMRNYEKRGCEAKATIIKSYGPPDSASACCQSILDRYHARTVFPNEVLDEAKTVSSKFEIDGDRVDLRHLPIFTIDGATAKDLDDAVSVEETENGYRLGVHIADVSHYVKPNSPLDEEAYLRGTSIYFGNSVIPMLPKELSNGICSLNPGEDRLTFSAFMDIDKNGSLVSYKLAKSVIRSRVKGVYSEVNKIFNGEADDELLQKYSEVLPSLKIMRKLAALLRKVRSNRGAFDFETDESEIIIGEDGKAIDIKRRERGEAERLIEEFMLCANEAVATFAFSRKLPFVYRIHEAPEEGKLMELAAALNAAGIDTRAIHPGLKPADIKNVLEKIKGSPKEKALNNVILRSMSKARYSPDCIGHFGLSLKYYCHFTSPIRRYPDLAIHRILSDLLLNKTPEELTKRYNTFVTHASENSSAREIAAMQIEWSCEDAYKAEYMSSHIGEKFTGHVSSVKSFGMYVMLENTVEGLVRIENMPGWYDFDEQNMTLKSRATGKTYTVGDEVNVILAGTDIPSGRIDFTLI</sequence>
<evidence type="ECO:0000256" key="3">
    <source>
        <dbReference type="ARBA" id="ARBA00022490"/>
    </source>
</evidence>
<dbReference type="OrthoDB" id="9764149at2"/>
<accession>A0A078KJM0</accession>
<reference evidence="11" key="1">
    <citation type="submission" date="2014-07" db="EMBL/GenBank/DDBJ databases">
        <authorList>
            <person name="Wibberg D."/>
        </authorList>
    </citation>
    <scope>NUCLEOTIDE SEQUENCE [LARGE SCALE GENOMIC DNA]</scope>
    <source>
        <strain evidence="11">DG5</strain>
    </source>
</reference>
<keyword evidence="6 8" id="KW-0269">Exonuclease</keyword>
<evidence type="ECO:0000256" key="5">
    <source>
        <dbReference type="ARBA" id="ARBA00022801"/>
    </source>
</evidence>
<dbReference type="GO" id="GO:0005829">
    <property type="term" value="C:cytosol"/>
    <property type="evidence" value="ECO:0007669"/>
    <property type="project" value="TreeGrafter"/>
</dbReference>
<feature type="domain" description="S1 motif" evidence="9">
    <location>
        <begin position="621"/>
        <end position="700"/>
    </location>
</feature>
<name>A0A078KJM0_9FIRM</name>
<keyword evidence="3 8" id="KW-0963">Cytoplasm</keyword>